<organism evidence="1 2">
    <name type="scientific">Hoyosella subflava (strain DSM 45089 / JCM 17490 / NBRC 109087 / DQS3-9A1)</name>
    <name type="common">Amycolicicoccus subflavus</name>
    <dbReference type="NCBI Taxonomy" id="443218"/>
    <lineage>
        <taxon>Bacteria</taxon>
        <taxon>Bacillati</taxon>
        <taxon>Actinomycetota</taxon>
        <taxon>Actinomycetes</taxon>
        <taxon>Mycobacteriales</taxon>
        <taxon>Hoyosellaceae</taxon>
        <taxon>Hoyosella</taxon>
    </lineage>
</organism>
<dbReference type="HOGENOM" id="CLU_045011_13_1_11"/>
<dbReference type="CDD" id="cd07505">
    <property type="entry name" value="HAD_BPGM-like"/>
    <property type="match status" value="1"/>
</dbReference>
<dbReference type="InterPro" id="IPR023198">
    <property type="entry name" value="PGP-like_dom2"/>
</dbReference>
<reference evidence="1 2" key="1">
    <citation type="journal article" date="2011" name="J. Bacteriol.">
        <title>Complete genome sequence of Amycolicicoccus subflavus DQS3-9A1T, an actinomycete isolated from crude oil-polluted soil.</title>
        <authorList>
            <person name="Cai M."/>
            <person name="Chen W.M."/>
            <person name="Nie Y."/>
            <person name="Chi C.Q."/>
            <person name="Wang Y.N."/>
            <person name="Tang Y.Q."/>
            <person name="Li G.Y."/>
            <person name="Wu X.L."/>
        </authorList>
    </citation>
    <scope>NUCLEOTIDE SEQUENCE [LARGE SCALE GENOMIC DNA]</scope>
    <source>
        <strain evidence="2">DSM 45089 / DQS3-9A1</strain>
    </source>
</reference>
<dbReference type="Gene3D" id="1.10.150.240">
    <property type="entry name" value="Putative phosphatase, domain 2"/>
    <property type="match status" value="1"/>
</dbReference>
<dbReference type="AlphaFoldDB" id="F6ENE2"/>
<name>F6ENE2_HOYSD</name>
<proteinExistence type="predicted"/>
<dbReference type="Pfam" id="PF00702">
    <property type="entry name" value="Hydrolase"/>
    <property type="match status" value="1"/>
</dbReference>
<dbReference type="SFLD" id="SFLDG01129">
    <property type="entry name" value="C1.5:_HAD__Beta-PGM__Phosphata"/>
    <property type="match status" value="1"/>
</dbReference>
<dbReference type="SFLD" id="SFLDS00003">
    <property type="entry name" value="Haloacid_Dehalogenase"/>
    <property type="match status" value="1"/>
</dbReference>
<dbReference type="NCBIfam" id="TIGR01509">
    <property type="entry name" value="HAD-SF-IA-v3"/>
    <property type="match status" value="1"/>
</dbReference>
<sequence length="235" mass="25371">MRLFSTIQKRNISMSDLGLRAVLWDMDGTLLDSEKIWDISLDLLAEHLGGELSHAGREAMVGSNMAHSLTILFSDLGLAYEPEDLIQAGKWLRNKTSELFDQGIDWRPGAREALDMVAAAGVPMALVTNTERVLTERALGTLGRSRFDAIICGDEVERGKPSPEPYLKAAAELGFAPGDCVAIEDSPTGSAAAESAGCALLVVPCAVPMSPAPGRVLRESLEGLSWEDLHAVWRR</sequence>
<dbReference type="InterPro" id="IPR023214">
    <property type="entry name" value="HAD_sf"/>
</dbReference>
<dbReference type="STRING" id="443218.AS9A_1964"/>
<dbReference type="SUPFAM" id="SSF56784">
    <property type="entry name" value="HAD-like"/>
    <property type="match status" value="1"/>
</dbReference>
<accession>F6ENE2</accession>
<dbReference type="Proteomes" id="UP000009235">
    <property type="component" value="Chromosome"/>
</dbReference>
<dbReference type="PRINTS" id="PR00413">
    <property type="entry name" value="HADHALOGNASE"/>
</dbReference>
<dbReference type="InterPro" id="IPR036412">
    <property type="entry name" value="HAD-like_sf"/>
</dbReference>
<evidence type="ECO:0000313" key="1">
    <source>
        <dbReference type="EMBL" id="AEF40413.1"/>
    </source>
</evidence>
<dbReference type="InterPro" id="IPR006439">
    <property type="entry name" value="HAD-SF_hydro_IA"/>
</dbReference>
<dbReference type="Gene3D" id="3.40.50.1000">
    <property type="entry name" value="HAD superfamily/HAD-like"/>
    <property type="match status" value="1"/>
</dbReference>
<gene>
    <name evidence="1" type="ordered locus">AS9A_1964</name>
</gene>
<dbReference type="KEGG" id="asd:AS9A_1964"/>
<dbReference type="eggNOG" id="COG0637">
    <property type="taxonomic scope" value="Bacteria"/>
</dbReference>
<evidence type="ECO:0000313" key="2">
    <source>
        <dbReference type="Proteomes" id="UP000009235"/>
    </source>
</evidence>
<dbReference type="PANTHER" id="PTHR18901:SF38">
    <property type="entry name" value="PSEUDOURIDINE-5'-PHOSPHATASE"/>
    <property type="match status" value="1"/>
</dbReference>
<keyword evidence="2" id="KW-1185">Reference proteome</keyword>
<dbReference type="EMBL" id="CP002786">
    <property type="protein sequence ID" value="AEF40413.1"/>
    <property type="molecule type" value="Genomic_DNA"/>
</dbReference>
<keyword evidence="1" id="KW-0378">Hydrolase</keyword>
<dbReference type="GO" id="GO:0016787">
    <property type="term" value="F:hydrolase activity"/>
    <property type="evidence" value="ECO:0007669"/>
    <property type="project" value="UniProtKB-KW"/>
</dbReference>
<protein>
    <submittedName>
        <fullName evidence="1">Possible hydrolase</fullName>
    </submittedName>
</protein>
<dbReference type="PANTHER" id="PTHR18901">
    <property type="entry name" value="2-DEOXYGLUCOSE-6-PHOSPHATE PHOSPHATASE 2"/>
    <property type="match status" value="1"/>
</dbReference>